<gene>
    <name evidence="3" type="ORF">OKA04_19995</name>
</gene>
<name>A0ABT3FTW9_9BACT</name>
<dbReference type="CDD" id="cd11586">
    <property type="entry name" value="VbhA_like"/>
    <property type="match status" value="1"/>
</dbReference>
<evidence type="ECO:0000313" key="3">
    <source>
        <dbReference type="EMBL" id="MCW1887030.1"/>
    </source>
</evidence>
<reference evidence="3 4" key="1">
    <citation type="submission" date="2022-10" db="EMBL/GenBank/DDBJ databases">
        <title>Luteolibacter flavescens strain MCCC 1K03193, whole genome shotgun sequencing project.</title>
        <authorList>
            <person name="Zhao G."/>
            <person name="Shen L."/>
        </authorList>
    </citation>
    <scope>NUCLEOTIDE SEQUENCE [LARGE SCALE GENOMIC DNA]</scope>
    <source>
        <strain evidence="3 4">MCCC 1K03193</strain>
    </source>
</reference>
<evidence type="ECO:0000256" key="1">
    <source>
        <dbReference type="SAM" id="MobiDB-lite"/>
    </source>
</evidence>
<dbReference type="InterPro" id="IPR043038">
    <property type="entry name" value="VbhA_sf"/>
</dbReference>
<feature type="region of interest" description="Disordered" evidence="1">
    <location>
        <begin position="1"/>
        <end position="21"/>
    </location>
</feature>
<evidence type="ECO:0000259" key="2">
    <source>
        <dbReference type="Pfam" id="PF18495"/>
    </source>
</evidence>
<dbReference type="Pfam" id="PF18495">
    <property type="entry name" value="VbhA"/>
    <property type="match status" value="1"/>
</dbReference>
<accession>A0ABT3FTW9</accession>
<protein>
    <recommendedName>
        <fullName evidence="2">Antitoxin VbhA domain-containing protein</fullName>
    </recommendedName>
</protein>
<feature type="domain" description="Antitoxin VbhA" evidence="2">
    <location>
        <begin position="21"/>
        <end position="64"/>
    </location>
</feature>
<keyword evidence="4" id="KW-1185">Reference proteome</keyword>
<dbReference type="RefSeq" id="WP_264502984.1">
    <property type="nucleotide sequence ID" value="NZ_JAPDDS010000014.1"/>
</dbReference>
<dbReference type="EMBL" id="JAPDDS010000014">
    <property type="protein sequence ID" value="MCW1887030.1"/>
    <property type="molecule type" value="Genomic_DNA"/>
</dbReference>
<sequence length="69" mass="7288">MKASSRQAPISTGATPLPSKSLRDALGNAALEGITPDAEAMIDLEAVAAGTMTPEQYRQRVKARYGVQE</sequence>
<proteinExistence type="predicted"/>
<dbReference type="InterPro" id="IPR033788">
    <property type="entry name" value="VbhA-like"/>
</dbReference>
<feature type="compositionally biased region" description="Polar residues" evidence="1">
    <location>
        <begin position="1"/>
        <end position="14"/>
    </location>
</feature>
<evidence type="ECO:0000313" key="4">
    <source>
        <dbReference type="Proteomes" id="UP001207930"/>
    </source>
</evidence>
<comment type="caution">
    <text evidence="3">The sequence shown here is derived from an EMBL/GenBank/DDBJ whole genome shotgun (WGS) entry which is preliminary data.</text>
</comment>
<organism evidence="3 4">
    <name type="scientific">Luteolibacter flavescens</name>
    <dbReference type="NCBI Taxonomy" id="1859460"/>
    <lineage>
        <taxon>Bacteria</taxon>
        <taxon>Pseudomonadati</taxon>
        <taxon>Verrucomicrobiota</taxon>
        <taxon>Verrucomicrobiia</taxon>
        <taxon>Verrucomicrobiales</taxon>
        <taxon>Verrucomicrobiaceae</taxon>
        <taxon>Luteolibacter</taxon>
    </lineage>
</organism>
<dbReference type="InterPro" id="IPR041535">
    <property type="entry name" value="VbhA"/>
</dbReference>
<dbReference type="Gene3D" id="1.10.8.1050">
    <property type="entry name" value="Antitoxin VbhA-like"/>
    <property type="match status" value="1"/>
</dbReference>
<dbReference type="Proteomes" id="UP001207930">
    <property type="component" value="Unassembled WGS sequence"/>
</dbReference>